<dbReference type="OrthoDB" id="10535507at2759"/>
<reference evidence="2 3" key="1">
    <citation type="journal article" date="2016" name="Mol. Biol. Evol.">
        <title>Comparative Genomics of Early-Diverging Mushroom-Forming Fungi Provides Insights into the Origins of Lignocellulose Decay Capabilities.</title>
        <authorList>
            <person name="Nagy L.G."/>
            <person name="Riley R."/>
            <person name="Tritt A."/>
            <person name="Adam C."/>
            <person name="Daum C."/>
            <person name="Floudas D."/>
            <person name="Sun H."/>
            <person name="Yadav J.S."/>
            <person name="Pangilinan J."/>
            <person name="Larsson K.H."/>
            <person name="Matsuura K."/>
            <person name="Barry K."/>
            <person name="Labutti K."/>
            <person name="Kuo R."/>
            <person name="Ohm R.A."/>
            <person name="Bhattacharya S.S."/>
            <person name="Shirouzu T."/>
            <person name="Yoshinaga Y."/>
            <person name="Martin F.M."/>
            <person name="Grigoriev I.V."/>
            <person name="Hibbett D.S."/>
        </authorList>
    </citation>
    <scope>NUCLEOTIDE SEQUENCE [LARGE SCALE GENOMIC DNA]</scope>
    <source>
        <strain evidence="2 3">CBS 109695</strain>
    </source>
</reference>
<protein>
    <recommendedName>
        <fullName evidence="4">Pali-domain-containing protein</fullName>
    </recommendedName>
</protein>
<dbReference type="Proteomes" id="UP000076532">
    <property type="component" value="Unassembled WGS sequence"/>
</dbReference>
<evidence type="ECO:0000313" key="3">
    <source>
        <dbReference type="Proteomes" id="UP000076532"/>
    </source>
</evidence>
<keyword evidence="1" id="KW-1133">Transmembrane helix</keyword>
<feature type="transmembrane region" description="Helical" evidence="1">
    <location>
        <begin position="20"/>
        <end position="43"/>
    </location>
</feature>
<proteinExistence type="predicted"/>
<dbReference type="STRING" id="436010.A0A166P7X5"/>
<dbReference type="PANTHER" id="PTHR28013">
    <property type="entry name" value="PROTEIN DCV1-RELATED"/>
    <property type="match status" value="1"/>
</dbReference>
<feature type="transmembrane region" description="Helical" evidence="1">
    <location>
        <begin position="149"/>
        <end position="175"/>
    </location>
</feature>
<dbReference type="Pfam" id="PF06687">
    <property type="entry name" value="SUR7"/>
    <property type="match status" value="1"/>
</dbReference>
<feature type="transmembrane region" description="Helical" evidence="1">
    <location>
        <begin position="120"/>
        <end position="142"/>
    </location>
</feature>
<evidence type="ECO:0008006" key="4">
    <source>
        <dbReference type="Google" id="ProtNLM"/>
    </source>
</evidence>
<keyword evidence="1" id="KW-0472">Membrane</keyword>
<dbReference type="GO" id="GO:0035838">
    <property type="term" value="C:growing cell tip"/>
    <property type="evidence" value="ECO:0007669"/>
    <property type="project" value="TreeGrafter"/>
</dbReference>
<keyword evidence="3" id="KW-1185">Reference proteome</keyword>
<keyword evidence="1" id="KW-0812">Transmembrane</keyword>
<accession>A0A166P7X5</accession>
<sequence length="224" mass="24048">MVNLRSLNIDLAPHQAKIKAVSFVCFFIGTLLFLLTNLGTPIIKGIHIMSLTSSTDAHPANSIRFGIWGACLTGPYNATQLLGDAACTVPSLGYAVPSPYFNAIGADDNLVGALVDGLQILWLMHPLSTGLVFACIFLTPFLHIRDVTIATFLLGVIGAGAATFAFAADVAFVVVAKIRVHEMSQGAYKVSNQRALGFECVFVGVWLWAVGWAKEAAWRRGRPK</sequence>
<evidence type="ECO:0000313" key="2">
    <source>
        <dbReference type="EMBL" id="KZP25812.1"/>
    </source>
</evidence>
<organism evidence="2 3">
    <name type="scientific">Athelia psychrophila</name>
    <dbReference type="NCBI Taxonomy" id="1759441"/>
    <lineage>
        <taxon>Eukaryota</taxon>
        <taxon>Fungi</taxon>
        <taxon>Dikarya</taxon>
        <taxon>Basidiomycota</taxon>
        <taxon>Agaricomycotina</taxon>
        <taxon>Agaricomycetes</taxon>
        <taxon>Agaricomycetidae</taxon>
        <taxon>Atheliales</taxon>
        <taxon>Atheliaceae</taxon>
        <taxon>Athelia</taxon>
    </lineage>
</organism>
<name>A0A166P7X5_9AGAM</name>
<dbReference type="PANTHER" id="PTHR28013:SF4">
    <property type="entry name" value="MARVEL DOMAIN-CONTAINING PROTEIN"/>
    <property type="match status" value="1"/>
</dbReference>
<evidence type="ECO:0000256" key="1">
    <source>
        <dbReference type="SAM" id="Phobius"/>
    </source>
</evidence>
<dbReference type="AlphaFoldDB" id="A0A166P7X5"/>
<dbReference type="InterPro" id="IPR051380">
    <property type="entry name" value="pH-response_reg_palI/RIM9"/>
</dbReference>
<gene>
    <name evidence="2" type="ORF">FIBSPDRAFT_367992</name>
</gene>
<dbReference type="InterPro" id="IPR009571">
    <property type="entry name" value="SUR7/Rim9-like_fungi"/>
</dbReference>
<feature type="transmembrane region" description="Helical" evidence="1">
    <location>
        <begin position="195"/>
        <end position="213"/>
    </location>
</feature>
<dbReference type="GO" id="GO:0032153">
    <property type="term" value="C:cell division site"/>
    <property type="evidence" value="ECO:0007669"/>
    <property type="project" value="TreeGrafter"/>
</dbReference>
<dbReference type="EMBL" id="KV417518">
    <property type="protein sequence ID" value="KZP25812.1"/>
    <property type="molecule type" value="Genomic_DNA"/>
</dbReference>
<dbReference type="GO" id="GO:0005886">
    <property type="term" value="C:plasma membrane"/>
    <property type="evidence" value="ECO:0007669"/>
    <property type="project" value="InterPro"/>
</dbReference>